<name>E6QB31_9ZZZZ</name>
<organism evidence="1">
    <name type="scientific">mine drainage metagenome</name>
    <dbReference type="NCBI Taxonomy" id="410659"/>
    <lineage>
        <taxon>unclassified sequences</taxon>
        <taxon>metagenomes</taxon>
        <taxon>ecological metagenomes</taxon>
    </lineage>
</organism>
<protein>
    <recommendedName>
        <fullName evidence="2">PilZ domain-containing protein</fullName>
    </recommendedName>
</protein>
<sequence length="291" mass="32249">MVDWDKVQILEWTPDSGAVSTAHPNDTVGLCASDTLTTGIPPLAVQAQRIFSRWEMVREPARIWAHWHAEYRLLTTVLECQPDRDFGVLMTEQDSSGMVHLNIPQESHSANGALQRDFSLDRKNLIGRDILVLGRDDVYHAGFLGKVIDVGNQSIVVRPGPMYRSQRRTYRRYTVNPPIVVGLREAHESSPSIFVHLVNISMGGAAFVVGFPDTSTSSLQGAGLPSTGHLFWTALPRPECVNSLELAAAFIRQRVMPGSSHTLLWTFAWQQVTVFAELEAWIALHASPSGL</sequence>
<evidence type="ECO:0008006" key="2">
    <source>
        <dbReference type="Google" id="ProtNLM"/>
    </source>
</evidence>
<dbReference type="AlphaFoldDB" id="E6QB31"/>
<evidence type="ECO:0000313" key="1">
    <source>
        <dbReference type="EMBL" id="CBI04407.1"/>
    </source>
</evidence>
<gene>
    <name evidence="1" type="ORF">CARN5_2140</name>
</gene>
<comment type="caution">
    <text evidence="1">The sequence shown here is derived from an EMBL/GenBank/DDBJ whole genome shotgun (WGS) entry which is preliminary data.</text>
</comment>
<proteinExistence type="predicted"/>
<reference evidence="1" key="1">
    <citation type="submission" date="2009-10" db="EMBL/GenBank/DDBJ databases">
        <title>Diversity of trophic interactions inside an arsenic-rich microbial ecosystem.</title>
        <authorList>
            <person name="Bertin P.N."/>
            <person name="Heinrich-Salmeron A."/>
            <person name="Pelletier E."/>
            <person name="Goulhen-Chollet F."/>
            <person name="Arsene-Ploetze F."/>
            <person name="Gallien S."/>
            <person name="Calteau A."/>
            <person name="Vallenet D."/>
            <person name="Casiot C."/>
            <person name="Chane-Woon-Ming B."/>
            <person name="Giloteaux L."/>
            <person name="Barakat M."/>
            <person name="Bonnefoy V."/>
            <person name="Bruneel O."/>
            <person name="Chandler M."/>
            <person name="Cleiss J."/>
            <person name="Duran R."/>
            <person name="Elbaz-Poulichet F."/>
            <person name="Fonknechten N."/>
            <person name="Lauga B."/>
            <person name="Mornico D."/>
            <person name="Ortet P."/>
            <person name="Schaeffer C."/>
            <person name="Siguier P."/>
            <person name="Alexander Thil Smith A."/>
            <person name="Van Dorsselaer A."/>
            <person name="Weissenbach J."/>
            <person name="Medigue C."/>
            <person name="Le Paslier D."/>
        </authorList>
    </citation>
    <scope>NUCLEOTIDE SEQUENCE</scope>
</reference>
<accession>E6QB31</accession>
<dbReference type="EMBL" id="CABP01000061">
    <property type="protein sequence ID" value="CBI04407.1"/>
    <property type="molecule type" value="Genomic_DNA"/>
</dbReference>